<accession>A0A9W4P069</accession>
<dbReference type="InterPro" id="IPR000182">
    <property type="entry name" value="GNAT_dom"/>
</dbReference>
<dbReference type="PROSITE" id="PS51186">
    <property type="entry name" value="GNAT"/>
    <property type="match status" value="1"/>
</dbReference>
<sequence>MPTMTSTLIPAHFSIATERLHISCLEPGNLSHSTFLHHLWNTDEFIEAEGNTGLDTQEKIGEFITNKVQSNYKKNGYGQMLVSLKPHPGASLAESKPIGIVSLMKGDGENAYTAPDVGYTILPQENRKGYATEAATGLIAYAKRELGVEGVFGFCAQNDKRSRRVLEKIGMEFRGKRHLKYFGGAHSAVYALPGMEDLKDYGIEDDV</sequence>
<dbReference type="PANTHER" id="PTHR43792:SF16">
    <property type="entry name" value="N-ACETYLTRANSFERASE DOMAIN-CONTAINING PROTEIN"/>
    <property type="match status" value="1"/>
</dbReference>
<gene>
    <name evidence="2" type="ORF">PEGY_LOCUS1092</name>
</gene>
<evidence type="ECO:0000313" key="3">
    <source>
        <dbReference type="Proteomes" id="UP001154252"/>
    </source>
</evidence>
<dbReference type="Gene3D" id="3.40.630.30">
    <property type="match status" value="1"/>
</dbReference>
<dbReference type="PANTHER" id="PTHR43792">
    <property type="entry name" value="GNAT FAMILY, PUTATIVE (AFU_ORTHOLOGUE AFUA_3G00765)-RELATED-RELATED"/>
    <property type="match status" value="1"/>
</dbReference>
<dbReference type="OrthoDB" id="630895at2759"/>
<dbReference type="InterPro" id="IPR051531">
    <property type="entry name" value="N-acetyltransferase"/>
</dbReference>
<evidence type="ECO:0000313" key="2">
    <source>
        <dbReference type="EMBL" id="CAG8887257.1"/>
    </source>
</evidence>
<dbReference type="Proteomes" id="UP001154252">
    <property type="component" value="Unassembled WGS sequence"/>
</dbReference>
<protein>
    <recommendedName>
        <fullName evidence="1">N-acetyltransferase domain-containing protein</fullName>
    </recommendedName>
</protein>
<dbReference type="AlphaFoldDB" id="A0A9W4P069"/>
<comment type="caution">
    <text evidence="2">The sequence shown here is derived from an EMBL/GenBank/DDBJ whole genome shotgun (WGS) entry which is preliminary data.</text>
</comment>
<dbReference type="Pfam" id="PF13302">
    <property type="entry name" value="Acetyltransf_3"/>
    <property type="match status" value="1"/>
</dbReference>
<organism evidence="2 3">
    <name type="scientific">Penicillium egyptiacum</name>
    <dbReference type="NCBI Taxonomy" id="1303716"/>
    <lineage>
        <taxon>Eukaryota</taxon>
        <taxon>Fungi</taxon>
        <taxon>Dikarya</taxon>
        <taxon>Ascomycota</taxon>
        <taxon>Pezizomycotina</taxon>
        <taxon>Eurotiomycetes</taxon>
        <taxon>Eurotiomycetidae</taxon>
        <taxon>Eurotiales</taxon>
        <taxon>Aspergillaceae</taxon>
        <taxon>Penicillium</taxon>
    </lineage>
</organism>
<evidence type="ECO:0000259" key="1">
    <source>
        <dbReference type="PROSITE" id="PS51186"/>
    </source>
</evidence>
<name>A0A9W4P069_9EURO</name>
<proteinExistence type="predicted"/>
<dbReference type="GO" id="GO:0016747">
    <property type="term" value="F:acyltransferase activity, transferring groups other than amino-acyl groups"/>
    <property type="evidence" value="ECO:0007669"/>
    <property type="project" value="InterPro"/>
</dbReference>
<keyword evidence="3" id="KW-1185">Reference proteome</keyword>
<dbReference type="EMBL" id="CAJVRC010000836">
    <property type="protein sequence ID" value="CAG8887257.1"/>
    <property type="molecule type" value="Genomic_DNA"/>
</dbReference>
<dbReference type="InterPro" id="IPR016181">
    <property type="entry name" value="Acyl_CoA_acyltransferase"/>
</dbReference>
<feature type="domain" description="N-acetyltransferase" evidence="1">
    <location>
        <begin position="20"/>
        <end position="196"/>
    </location>
</feature>
<dbReference type="SUPFAM" id="SSF55729">
    <property type="entry name" value="Acyl-CoA N-acyltransferases (Nat)"/>
    <property type="match status" value="1"/>
</dbReference>
<reference evidence="2" key="1">
    <citation type="submission" date="2021-07" db="EMBL/GenBank/DDBJ databases">
        <authorList>
            <person name="Branca A.L. A."/>
        </authorList>
    </citation>
    <scope>NUCLEOTIDE SEQUENCE</scope>
</reference>